<organism evidence="3 4">
    <name type="scientific">Candidatus Desantisbacteria bacterium CG23_combo_of_CG06-09_8_20_14_all_40_23</name>
    <dbReference type="NCBI Taxonomy" id="1974550"/>
    <lineage>
        <taxon>Bacteria</taxon>
        <taxon>Candidatus Desantisiibacteriota</taxon>
    </lineage>
</organism>
<accession>A0A2H0AA93</accession>
<feature type="domain" description="GmrSD restriction endonucleases C-terminal" evidence="2">
    <location>
        <begin position="442"/>
        <end position="585"/>
    </location>
</feature>
<gene>
    <name evidence="3" type="ORF">COX18_00585</name>
</gene>
<evidence type="ECO:0008006" key="5">
    <source>
        <dbReference type="Google" id="ProtNLM"/>
    </source>
</evidence>
<sequence length="596" mass="69752">MEANAKGFQFLSPEGKVKIPFFQRSYVWDKDNWEDLLSELFNTTKSHFLGSIILKQLLSSSGEPKQLEVVDGQQRLTTLSVLLKALYDIFPPELKENCKGVVWQLLFYRKDFVGANYEIKIDHSQVDVDAYRKVIYANVNNNPPIELESINKNSHKILQCYKFFLNELQNKSEDERRTLFNRMLDPENKMLVVIDLVEGSDDEQTIFDTLNTAGIRLSLAEIIKNALFQKIIKVSGSKESAIDFYRETWEKTFLADEDTVKYWETERLTGRLMRDNIEILLHCIAIIKGFYDPDKHTLSDLSKLYKKEIAGKNSKNELEVFIDEIIKYADIYRNKIPTFDNSTLFSFDDAIKRLLHILEVLQISTFHPFMLFIFKEYQNDESYIQQILSNLEKFVVRRMIANQETKSYNKLCKDFINKPDLIVNKLGETTDEQISNGLKSISNKNAALLLFWVELNRRNKDRKYDTNELKYNYSLEHIMPQKWEEYWKDIPKKYNADGSEMTDEEAKKDRYNKVYWIGNMTLLTSSLNSALRNYIFEKKVNGEGRKKGIKAYADLSITKEDIVILFENGDTVWDENKIIARTANIEKEINQILGNT</sequence>
<reference evidence="3 4" key="1">
    <citation type="submission" date="2017-09" db="EMBL/GenBank/DDBJ databases">
        <title>Depth-based differentiation of microbial function through sediment-hosted aquifers and enrichment of novel symbionts in the deep terrestrial subsurface.</title>
        <authorList>
            <person name="Probst A.J."/>
            <person name="Ladd B."/>
            <person name="Jarett J.K."/>
            <person name="Geller-Mcgrath D.E."/>
            <person name="Sieber C.M."/>
            <person name="Emerson J.B."/>
            <person name="Anantharaman K."/>
            <person name="Thomas B.C."/>
            <person name="Malmstrom R."/>
            <person name="Stieglmeier M."/>
            <person name="Klingl A."/>
            <person name="Woyke T."/>
            <person name="Ryan C.M."/>
            <person name="Banfield J.F."/>
        </authorList>
    </citation>
    <scope>NUCLEOTIDE SEQUENCE [LARGE SCALE GENOMIC DNA]</scope>
    <source>
        <strain evidence="3">CG23_combo_of_CG06-09_8_20_14_all_40_23</strain>
    </source>
</reference>
<dbReference type="AlphaFoldDB" id="A0A2H0AA93"/>
<dbReference type="PANTHER" id="PTHR35149:SF1">
    <property type="entry name" value="DUF5655 DOMAIN-CONTAINING PROTEIN"/>
    <property type="match status" value="1"/>
</dbReference>
<dbReference type="PANTHER" id="PTHR35149">
    <property type="entry name" value="SLL5132 PROTEIN"/>
    <property type="match status" value="1"/>
</dbReference>
<dbReference type="EMBL" id="PCSH01000013">
    <property type="protein sequence ID" value="PIP42354.1"/>
    <property type="molecule type" value="Genomic_DNA"/>
</dbReference>
<comment type="caution">
    <text evidence="3">The sequence shown here is derived from an EMBL/GenBank/DDBJ whole genome shotgun (WGS) entry which is preliminary data.</text>
</comment>
<feature type="domain" description="GmrSD restriction endonucleases N-terminal" evidence="1">
    <location>
        <begin position="14"/>
        <end position="228"/>
    </location>
</feature>
<evidence type="ECO:0000313" key="3">
    <source>
        <dbReference type="EMBL" id="PIP42354.1"/>
    </source>
</evidence>
<name>A0A2H0AA93_9BACT</name>
<dbReference type="InterPro" id="IPR011089">
    <property type="entry name" value="GmrSD_C"/>
</dbReference>
<evidence type="ECO:0000259" key="2">
    <source>
        <dbReference type="Pfam" id="PF07510"/>
    </source>
</evidence>
<dbReference type="InterPro" id="IPR004919">
    <property type="entry name" value="GmrSD_N"/>
</dbReference>
<proteinExistence type="predicted"/>
<dbReference type="Pfam" id="PF07510">
    <property type="entry name" value="GmrSD_C"/>
    <property type="match status" value="1"/>
</dbReference>
<dbReference type="Proteomes" id="UP000231067">
    <property type="component" value="Unassembled WGS sequence"/>
</dbReference>
<dbReference type="Pfam" id="PF03235">
    <property type="entry name" value="GmrSD_N"/>
    <property type="match status" value="1"/>
</dbReference>
<protein>
    <recommendedName>
        <fullName evidence="5">DUF262 domain-containing protein</fullName>
    </recommendedName>
</protein>
<evidence type="ECO:0000313" key="4">
    <source>
        <dbReference type="Proteomes" id="UP000231067"/>
    </source>
</evidence>
<evidence type="ECO:0000259" key="1">
    <source>
        <dbReference type="Pfam" id="PF03235"/>
    </source>
</evidence>